<keyword evidence="5 8" id="KW-0067">ATP-binding</keyword>
<sequence length="391" mass="43455">MSTGVAEKTQKTVGGIRRTFAPWNDPQAVPLIRYQNVTKRFGEFTAVDNLSLDIYEREFFALLGPSGCGKTTLMRMLAGFEEPTEGQITLAGQDLVGTPPYKRQTNMMFQSYALFPHMSVWDNIAFGLRQDRMEKGAVAARVEEMLKLVKLEKFAKRKPHQLSGGQRQRVALARSLAKRPKVLLLDEPLGALDKKLREETQFELMDIQMELGMTFLIVTHDQEEAMTVADRIAVMNHGKLVQVAPPAVIYEQPNSRYVADFVGDVNILDAKVTALAPGLVTLEAEAAPGMKLTATQECEAKVGESVALALRPEKLRVELDPPADPNVNCLTGTIWDIGYLGDLSIYHVELPNGTRVKAAKPNLTRMVERPITWEDKVYVSFTPDAGVILTR</sequence>
<keyword evidence="3" id="KW-0997">Cell inner membrane</keyword>
<dbReference type="PANTHER" id="PTHR42781">
    <property type="entry name" value="SPERMIDINE/PUTRESCINE IMPORT ATP-BINDING PROTEIN POTA"/>
    <property type="match status" value="1"/>
</dbReference>
<evidence type="ECO:0000256" key="3">
    <source>
        <dbReference type="ARBA" id="ARBA00022519"/>
    </source>
</evidence>
<dbReference type="RefSeq" id="WP_247199497.1">
    <property type="nucleotide sequence ID" value="NZ_JALKCG010000001.1"/>
</dbReference>
<keyword evidence="1 8" id="KW-0813">Transport</keyword>
<dbReference type="InterPro" id="IPR050093">
    <property type="entry name" value="ABC_SmlMolc_Importer"/>
</dbReference>
<dbReference type="InterPro" id="IPR017871">
    <property type="entry name" value="ABC_transporter-like_CS"/>
</dbReference>
<dbReference type="Pfam" id="PF08402">
    <property type="entry name" value="TOBE_2"/>
    <property type="match status" value="1"/>
</dbReference>
<evidence type="ECO:0000256" key="4">
    <source>
        <dbReference type="ARBA" id="ARBA00022741"/>
    </source>
</evidence>
<keyword evidence="7 8" id="KW-0472">Membrane</keyword>
<reference evidence="11" key="1">
    <citation type="submission" date="2023-07" db="EMBL/GenBank/DDBJ databases">
        <title>Ancylobacter moscoviensis sp. nov., facultatively methylotrophic bacteria from activated sludge and the reclassification of Starkeya novella (Starkey 1934) Kelly et al. 2000 as Ancylobacter novellus comb. nov., Starkeya koreensis Im et al. 2006 as Ancylobacter koreensis comb.nov., Angulomicrobium tetraedrale Vasil'eva et al. 1986 as Ancylobacter tetraedralis comb. nov., Angulomicrobium amanitiforme Fritz et al. 2004 as Ancylobacter amanitiformis comb. nov. and Methylorhabdus multivorans Doronina et al. 1996 as Ancylobacter multivorans comb. nov. and emended description of the genus Ancylobacter.</title>
        <authorList>
            <person name="Doronina N."/>
            <person name="Chemodurova A."/>
            <person name="Grouzdev D."/>
            <person name="Koziaeva V."/>
            <person name="Shi W."/>
            <person name="Wu L."/>
            <person name="Kaparullina E."/>
        </authorList>
    </citation>
    <scope>NUCLEOTIDE SEQUENCE [LARGE SCALE GENOMIC DNA]</scope>
    <source>
        <strain evidence="11">Jip08</strain>
    </source>
</reference>
<dbReference type="Gene3D" id="2.40.50.140">
    <property type="entry name" value="Nucleic acid-binding proteins"/>
    <property type="match status" value="1"/>
</dbReference>
<dbReference type="GO" id="GO:0005524">
    <property type="term" value="F:ATP binding"/>
    <property type="evidence" value="ECO:0007669"/>
    <property type="project" value="UniProtKB-KW"/>
</dbReference>
<keyword evidence="2 8" id="KW-1003">Cell membrane</keyword>
<feature type="domain" description="ABC transporter" evidence="9">
    <location>
        <begin position="32"/>
        <end position="262"/>
    </location>
</feature>
<comment type="function">
    <text evidence="8">Part of the ABC transporter complex PotABCD involved in spermidine/putrescine import. Responsible for energy coupling to the transport system.</text>
</comment>
<dbReference type="Gene3D" id="3.40.50.300">
    <property type="entry name" value="P-loop containing nucleotide triphosphate hydrolases"/>
    <property type="match status" value="1"/>
</dbReference>
<comment type="subunit">
    <text evidence="8">The complex is composed of two ATP-binding proteins (PotA), two transmembrane proteins (PotB and PotC) and a solute-binding protein (PotD).</text>
</comment>
<evidence type="ECO:0000313" key="11">
    <source>
        <dbReference type="Proteomes" id="UP001202867"/>
    </source>
</evidence>
<keyword evidence="11" id="KW-1185">Reference proteome</keyword>
<evidence type="ECO:0000256" key="7">
    <source>
        <dbReference type="ARBA" id="ARBA00023136"/>
    </source>
</evidence>
<dbReference type="InterPro" id="IPR013611">
    <property type="entry name" value="Transp-assoc_OB_typ2"/>
</dbReference>
<dbReference type="SUPFAM" id="SSF52540">
    <property type="entry name" value="P-loop containing nucleoside triphosphate hydrolases"/>
    <property type="match status" value="1"/>
</dbReference>
<comment type="catalytic activity">
    <reaction evidence="8">
        <text>ATP + H2O + polyamine-[polyamine-binding protein]Side 1 = ADP + phosphate + polyamineSide 2 + [polyamine-binding protein]Side 1.</text>
        <dbReference type="EC" id="7.6.2.11"/>
    </reaction>
</comment>
<dbReference type="InterPro" id="IPR005893">
    <property type="entry name" value="PotA-like"/>
</dbReference>
<evidence type="ECO:0000256" key="8">
    <source>
        <dbReference type="RuleBase" id="RU364083"/>
    </source>
</evidence>
<dbReference type="PANTHER" id="PTHR42781:SF5">
    <property type="entry name" value="PUTRESCINE TRANSPORT ATP-BINDING PROTEIN POTG"/>
    <property type="match status" value="1"/>
</dbReference>
<evidence type="ECO:0000256" key="2">
    <source>
        <dbReference type="ARBA" id="ARBA00022475"/>
    </source>
</evidence>
<dbReference type="Pfam" id="PF00005">
    <property type="entry name" value="ABC_tran"/>
    <property type="match status" value="1"/>
</dbReference>
<dbReference type="SMART" id="SM00382">
    <property type="entry name" value="AAA"/>
    <property type="match status" value="1"/>
</dbReference>
<gene>
    <name evidence="8" type="primary">potA</name>
    <name evidence="10" type="ORF">MWN33_05905</name>
</gene>
<accession>A0ABT0DK49</accession>
<evidence type="ECO:0000256" key="5">
    <source>
        <dbReference type="ARBA" id="ARBA00022840"/>
    </source>
</evidence>
<dbReference type="PROSITE" id="PS00211">
    <property type="entry name" value="ABC_TRANSPORTER_1"/>
    <property type="match status" value="1"/>
</dbReference>
<dbReference type="InterPro" id="IPR003593">
    <property type="entry name" value="AAA+_ATPase"/>
</dbReference>
<dbReference type="InterPro" id="IPR012340">
    <property type="entry name" value="NA-bd_OB-fold"/>
</dbReference>
<dbReference type="Proteomes" id="UP001202867">
    <property type="component" value="Unassembled WGS sequence"/>
</dbReference>
<dbReference type="NCBIfam" id="TIGR01187">
    <property type="entry name" value="potA"/>
    <property type="match status" value="1"/>
</dbReference>
<evidence type="ECO:0000313" key="10">
    <source>
        <dbReference type="EMBL" id="MCK0207564.1"/>
    </source>
</evidence>
<dbReference type="Gene3D" id="2.40.50.100">
    <property type="match status" value="1"/>
</dbReference>
<organism evidence="10 11">
    <name type="scientific">Ancylobacter koreensis</name>
    <dbReference type="NCBI Taxonomy" id="266121"/>
    <lineage>
        <taxon>Bacteria</taxon>
        <taxon>Pseudomonadati</taxon>
        <taxon>Pseudomonadota</taxon>
        <taxon>Alphaproteobacteria</taxon>
        <taxon>Hyphomicrobiales</taxon>
        <taxon>Xanthobacteraceae</taxon>
        <taxon>Ancylobacter</taxon>
    </lineage>
</organism>
<dbReference type="SUPFAM" id="SSF50331">
    <property type="entry name" value="MOP-like"/>
    <property type="match status" value="1"/>
</dbReference>
<evidence type="ECO:0000259" key="9">
    <source>
        <dbReference type="PROSITE" id="PS50893"/>
    </source>
</evidence>
<keyword evidence="6 8" id="KW-1278">Translocase</keyword>
<comment type="similarity">
    <text evidence="8">Belongs to the ABC transporter superfamily. Spermidine/putrescine importer (TC 3.A.1.11.1) family.</text>
</comment>
<dbReference type="EMBL" id="JALKCG010000001">
    <property type="protein sequence ID" value="MCK0207564.1"/>
    <property type="molecule type" value="Genomic_DNA"/>
</dbReference>
<name>A0ABT0DK49_9HYPH</name>
<comment type="caution">
    <text evidence="10">The sequence shown here is derived from an EMBL/GenBank/DDBJ whole genome shotgun (WGS) entry which is preliminary data.</text>
</comment>
<dbReference type="InterPro" id="IPR027417">
    <property type="entry name" value="P-loop_NTPase"/>
</dbReference>
<proteinExistence type="inferred from homology"/>
<protein>
    <recommendedName>
        <fullName evidence="8">Spermidine/putrescine import ATP-binding protein PotA</fullName>
        <ecNumber evidence="8">7.6.2.11</ecNumber>
    </recommendedName>
</protein>
<dbReference type="InterPro" id="IPR008995">
    <property type="entry name" value="Mo/tungstate-bd_C_term_dom"/>
</dbReference>
<evidence type="ECO:0000256" key="1">
    <source>
        <dbReference type="ARBA" id="ARBA00022448"/>
    </source>
</evidence>
<dbReference type="EC" id="7.6.2.11" evidence="8"/>
<evidence type="ECO:0000256" key="6">
    <source>
        <dbReference type="ARBA" id="ARBA00022967"/>
    </source>
</evidence>
<dbReference type="PROSITE" id="PS50893">
    <property type="entry name" value="ABC_TRANSPORTER_2"/>
    <property type="match status" value="1"/>
</dbReference>
<dbReference type="InterPro" id="IPR003439">
    <property type="entry name" value="ABC_transporter-like_ATP-bd"/>
</dbReference>
<keyword evidence="4 8" id="KW-0547">Nucleotide-binding</keyword>